<dbReference type="RefSeq" id="WP_177133212.1">
    <property type="nucleotide sequence ID" value="NZ_VYGV01000004.1"/>
</dbReference>
<feature type="domain" description="SnoaL-like" evidence="1">
    <location>
        <begin position="13"/>
        <end position="117"/>
    </location>
</feature>
<accession>A0A7Y8GST4</accession>
<evidence type="ECO:0000313" key="2">
    <source>
        <dbReference type="EMBL" id="NWF44230.1"/>
    </source>
</evidence>
<organism evidence="2 3">
    <name type="scientific">Hydrogenophaga aromaticivorans</name>
    <dbReference type="NCBI Taxonomy" id="2610898"/>
    <lineage>
        <taxon>Bacteria</taxon>
        <taxon>Pseudomonadati</taxon>
        <taxon>Pseudomonadota</taxon>
        <taxon>Betaproteobacteria</taxon>
        <taxon>Burkholderiales</taxon>
        <taxon>Comamonadaceae</taxon>
        <taxon>Hydrogenophaga</taxon>
    </lineage>
</organism>
<dbReference type="InterPro" id="IPR032710">
    <property type="entry name" value="NTF2-like_dom_sf"/>
</dbReference>
<evidence type="ECO:0000313" key="3">
    <source>
        <dbReference type="Proteomes" id="UP000545507"/>
    </source>
</evidence>
<gene>
    <name evidence="2" type="ORF">F3K02_03030</name>
</gene>
<evidence type="ECO:0000259" key="1">
    <source>
        <dbReference type="Pfam" id="PF12680"/>
    </source>
</evidence>
<dbReference type="AlphaFoldDB" id="A0A7Y8GST4"/>
<name>A0A7Y8GST4_9BURK</name>
<dbReference type="Gene3D" id="3.10.450.50">
    <property type="match status" value="1"/>
</dbReference>
<keyword evidence="3" id="KW-1185">Reference proteome</keyword>
<sequence length="147" mass="16970">MHTQDSRAAVAGITRWFESLTPGNLGQLEAFYTADARFKDPFNDVRGVPAITQIFKHMFVALHEPRFVVTQQIVDGAQAFLVWEFRFRFKRFDTVTEQVIHGGSHLTLTEDGRISEHRDYWDAAEELYEKLPGLGALMRWLKRKANS</sequence>
<comment type="caution">
    <text evidence="2">The sequence shown here is derived from an EMBL/GenBank/DDBJ whole genome shotgun (WGS) entry which is preliminary data.</text>
</comment>
<dbReference type="EMBL" id="VYGV01000004">
    <property type="protein sequence ID" value="NWF44230.1"/>
    <property type="molecule type" value="Genomic_DNA"/>
</dbReference>
<dbReference type="InterPro" id="IPR037401">
    <property type="entry name" value="SnoaL-like"/>
</dbReference>
<dbReference type="Pfam" id="PF12680">
    <property type="entry name" value="SnoaL_2"/>
    <property type="match status" value="1"/>
</dbReference>
<protein>
    <submittedName>
        <fullName evidence="2">Nuclear transport factor 2 family protein</fullName>
    </submittedName>
</protein>
<reference evidence="2 3" key="1">
    <citation type="submission" date="2019-09" db="EMBL/GenBank/DDBJ databases">
        <title>Hydrogenophaga aromatica sp. nov., isolated from a para-xylene-degrading enrichment culture.</title>
        <authorList>
            <person name="Tancsics A."/>
            <person name="Banerjee S."/>
        </authorList>
    </citation>
    <scope>NUCLEOTIDE SEQUENCE [LARGE SCALE GENOMIC DNA]</scope>
    <source>
        <strain evidence="2 3">D2P1</strain>
    </source>
</reference>
<proteinExistence type="predicted"/>
<dbReference type="Proteomes" id="UP000545507">
    <property type="component" value="Unassembled WGS sequence"/>
</dbReference>
<dbReference type="SUPFAM" id="SSF54427">
    <property type="entry name" value="NTF2-like"/>
    <property type="match status" value="1"/>
</dbReference>